<dbReference type="Gene3D" id="2.60.40.10">
    <property type="entry name" value="Immunoglobulins"/>
    <property type="match status" value="3"/>
</dbReference>
<name>A0A0S2I3C1_9BACT</name>
<dbReference type="NCBIfam" id="TIGR04183">
    <property type="entry name" value="Por_Secre_tail"/>
    <property type="match status" value="1"/>
</dbReference>
<evidence type="ECO:0000313" key="5">
    <source>
        <dbReference type="Proteomes" id="UP000064893"/>
    </source>
</evidence>
<dbReference type="Pfam" id="PF22058">
    <property type="entry name" value="X25_BaPul_like"/>
    <property type="match status" value="1"/>
</dbReference>
<dbReference type="InterPro" id="IPR013783">
    <property type="entry name" value="Ig-like_fold"/>
</dbReference>
<organism evidence="4 5">
    <name type="scientific">Salinivirga cyanobacteriivorans</name>
    <dbReference type="NCBI Taxonomy" id="1307839"/>
    <lineage>
        <taxon>Bacteria</taxon>
        <taxon>Pseudomonadati</taxon>
        <taxon>Bacteroidota</taxon>
        <taxon>Bacteroidia</taxon>
        <taxon>Bacteroidales</taxon>
        <taxon>Salinivirgaceae</taxon>
        <taxon>Salinivirga</taxon>
    </lineage>
</organism>
<dbReference type="OrthoDB" id="1042999at2"/>
<feature type="chain" id="PRO_5006599530" evidence="1">
    <location>
        <begin position="25"/>
        <end position="899"/>
    </location>
</feature>
<protein>
    <submittedName>
        <fullName evidence="4">Uncharacterized protein</fullName>
    </submittedName>
</protein>
<dbReference type="AlphaFoldDB" id="A0A0S2I3C1"/>
<dbReference type="InterPro" id="IPR026444">
    <property type="entry name" value="Secre_tail"/>
</dbReference>
<dbReference type="KEGG" id="blq:L21SP5_03137"/>
<accession>A0A0S2I3C1</accession>
<keyword evidence="1" id="KW-0732">Signal</keyword>
<dbReference type="Pfam" id="PF18962">
    <property type="entry name" value="Por_Secre_tail"/>
    <property type="match status" value="1"/>
</dbReference>
<keyword evidence="5" id="KW-1185">Reference proteome</keyword>
<feature type="domain" description="Amylopullulanase X25" evidence="3">
    <location>
        <begin position="671"/>
        <end position="741"/>
    </location>
</feature>
<dbReference type="InterPro" id="IPR008969">
    <property type="entry name" value="CarboxyPept-like_regulatory"/>
</dbReference>
<dbReference type="InterPro" id="IPR054409">
    <property type="entry name" value="X25_BaPul-like"/>
</dbReference>
<dbReference type="PATRIC" id="fig|1307839.3.peg.3295"/>
<evidence type="ECO:0000313" key="4">
    <source>
        <dbReference type="EMBL" id="ALO16752.1"/>
    </source>
</evidence>
<dbReference type="RefSeq" id="WP_057954101.1">
    <property type="nucleotide sequence ID" value="NZ_CP013118.1"/>
</dbReference>
<dbReference type="Proteomes" id="UP000064893">
    <property type="component" value="Chromosome"/>
</dbReference>
<feature type="signal peptide" evidence="1">
    <location>
        <begin position="1"/>
        <end position="24"/>
    </location>
</feature>
<evidence type="ECO:0000256" key="1">
    <source>
        <dbReference type="SAM" id="SignalP"/>
    </source>
</evidence>
<gene>
    <name evidence="4" type="ORF">L21SP5_03137</name>
</gene>
<sequence length="899" mass="97135" precursor="true">MKNSIFSLLLMSSFLILLSHTTTGQTDLNLLKAQKVENPIENNFNTQAKFITDSVHYDGANSNSIGTGGAETFGVYMYMPTDTTANYDGKQIKQIKLYINTVSNVASAQIEIHQNQTEGAVYTQSFIPQEGWNTVVLNTAYNISASQDLYVGYFIEATGGYPAGCDAGPTAANGNGDWILLGGSWSHLPDLNAALAYNWNIRAMIGTTLPNDAGLAGLDLNNYQLEGDIFIEGTVTNYGSNELSAFDLNWQVDGGTIYTETINGLTLATNESYNFTHTDLWSAALGAHTLDVWISNINGAGDDDNTANDSLSRTINVVTFIPEKKVFGEEATGTWCGWCPRGHVYMDYMAENYPDTWIGVAVHNGDPMVNTTYDNGLGNIIGGYPSGLVDRTGGDTDPSAFESAYLSQIDQVPPASIDVNFLSWDPETREISFELSSEFVVDYTDLRFNAVVAEDHVTGANSGYNQANYYSGGGSGPMGGYEDLPNPVPAADMVYRHVARDILGGWDGTESSLPATIATGETHSYTYNYTLSDEWDGNEINLIGLLIDQNSGAVLNANDVKIPSNEVTILVTDEADNPLQSAQVAIEGEQLTTDINGETTISLIDDKYYYSVSRNGFENNADSVVVSGSAITDTIVMVALPTSEITFNVDMSTPITTGEFDPSNDTLIIGGSMNEWAEPGTDEAMFMGDIDEDGFYTLTVPMPDGEYDYKYFIGAGWNHGEWDGGDNRPLTVAGEAQNIDDIWANEYLVAFLVTESSAPVQDATISIDGNDIVSDAEGNAFIGLTDGEYSYTASLTGYADMTGEVTVAGANTEVEIGFVGISDQKTIDFAIYPNPAQQIVHVEIDGAGQVSVINELGQILKTKLVNEKATFDFSDKTKGVYFIRVETKNTITTKSVIIN</sequence>
<evidence type="ECO:0000259" key="3">
    <source>
        <dbReference type="Pfam" id="PF22058"/>
    </source>
</evidence>
<dbReference type="SUPFAM" id="SSF49464">
    <property type="entry name" value="Carboxypeptidase regulatory domain-like"/>
    <property type="match status" value="1"/>
</dbReference>
<reference evidence="4 5" key="1">
    <citation type="submission" date="2015-11" db="EMBL/GenBank/DDBJ databases">
        <title>Description and complete genome sequence of a novel strain predominating in hypersaline microbial mats and representing a new family of the Bacteriodetes phylum.</title>
        <authorList>
            <person name="Spring S."/>
            <person name="Bunk B."/>
            <person name="Sproer C."/>
            <person name="Klenk H.-P."/>
        </authorList>
    </citation>
    <scope>NUCLEOTIDE SEQUENCE [LARGE SCALE GENOMIC DNA]</scope>
    <source>
        <strain evidence="4 5">L21-Spi-D4</strain>
    </source>
</reference>
<dbReference type="Gene3D" id="2.60.40.1120">
    <property type="entry name" value="Carboxypeptidase-like, regulatory domain"/>
    <property type="match status" value="2"/>
</dbReference>
<feature type="domain" description="Secretion system C-terminal sorting" evidence="2">
    <location>
        <begin position="831"/>
        <end position="898"/>
    </location>
</feature>
<proteinExistence type="predicted"/>
<evidence type="ECO:0000259" key="2">
    <source>
        <dbReference type="Pfam" id="PF18962"/>
    </source>
</evidence>
<dbReference type="EMBL" id="CP013118">
    <property type="protein sequence ID" value="ALO16752.1"/>
    <property type="molecule type" value="Genomic_DNA"/>
</dbReference>
<dbReference type="STRING" id="1307839.L21SP5_03137"/>